<feature type="domain" description="Tr-type G" evidence="1">
    <location>
        <begin position="20"/>
        <end position="223"/>
    </location>
</feature>
<dbReference type="CDD" id="cd16263">
    <property type="entry name" value="BipA_III"/>
    <property type="match status" value="1"/>
</dbReference>
<evidence type="ECO:0000313" key="7">
    <source>
        <dbReference type="EMBL" id="CAB5019081.1"/>
    </source>
</evidence>
<evidence type="ECO:0000313" key="4">
    <source>
        <dbReference type="EMBL" id="CAB4816693.1"/>
    </source>
</evidence>
<accession>A0A6J6M4E9</accession>
<dbReference type="InterPro" id="IPR042116">
    <property type="entry name" value="TypA/BipA_C"/>
</dbReference>
<dbReference type="PROSITE" id="PS00301">
    <property type="entry name" value="G_TR_1"/>
    <property type="match status" value="1"/>
</dbReference>
<dbReference type="InterPro" id="IPR047043">
    <property type="entry name" value="BipA_III"/>
</dbReference>
<dbReference type="Pfam" id="PF03144">
    <property type="entry name" value="GTP_EFTU_D2"/>
    <property type="match status" value="1"/>
</dbReference>
<gene>
    <name evidence="2" type="ORF">UFOPK2343_00239</name>
    <name evidence="3" type="ORF">UFOPK2652_00383</name>
    <name evidence="4" type="ORF">UFOPK3128_00483</name>
    <name evidence="5" type="ORF">UFOPK3511_00336</name>
    <name evidence="6" type="ORF">UFOPK3880_00286</name>
    <name evidence="7" type="ORF">UFOPK4146_00137</name>
</gene>
<dbReference type="FunFam" id="3.30.70.870:FF:000003">
    <property type="entry name" value="GTP-binding protein TypA"/>
    <property type="match status" value="1"/>
</dbReference>
<dbReference type="HAMAP" id="MF_00849">
    <property type="entry name" value="BipA"/>
    <property type="match status" value="1"/>
</dbReference>
<dbReference type="PANTHER" id="PTHR42908:SF8">
    <property type="entry name" value="TR-TYPE G DOMAIN-CONTAINING PROTEIN"/>
    <property type="match status" value="1"/>
</dbReference>
<dbReference type="Pfam" id="PF00679">
    <property type="entry name" value="EFG_C"/>
    <property type="match status" value="1"/>
</dbReference>
<dbReference type="InterPro" id="IPR031157">
    <property type="entry name" value="G_TR_CS"/>
</dbReference>
<dbReference type="Gene3D" id="3.40.50.300">
    <property type="entry name" value="P-loop containing nucleotide triphosphate hydrolases"/>
    <property type="match status" value="1"/>
</dbReference>
<dbReference type="InterPro" id="IPR004161">
    <property type="entry name" value="EFTu-like_2"/>
</dbReference>
<dbReference type="Gene3D" id="3.30.70.870">
    <property type="entry name" value="Elongation Factor G (Translational Gtpase), domain 3"/>
    <property type="match status" value="1"/>
</dbReference>
<dbReference type="PANTHER" id="PTHR42908">
    <property type="entry name" value="TRANSLATION ELONGATION FACTOR-RELATED"/>
    <property type="match status" value="1"/>
</dbReference>
<dbReference type="NCBIfam" id="TIGR01394">
    <property type="entry name" value="TypA_BipA"/>
    <property type="match status" value="1"/>
</dbReference>
<dbReference type="SUPFAM" id="SSF50447">
    <property type="entry name" value="Translation proteins"/>
    <property type="match status" value="1"/>
</dbReference>
<dbReference type="InterPro" id="IPR035651">
    <property type="entry name" value="BipA_V"/>
</dbReference>
<dbReference type="SMART" id="SM00838">
    <property type="entry name" value="EFG_C"/>
    <property type="match status" value="1"/>
</dbReference>
<dbReference type="InterPro" id="IPR005225">
    <property type="entry name" value="Small_GTP-bd"/>
</dbReference>
<dbReference type="InterPro" id="IPR000795">
    <property type="entry name" value="T_Tr_GTP-bd_dom"/>
</dbReference>
<dbReference type="SUPFAM" id="SSF52540">
    <property type="entry name" value="P-loop containing nucleoside triphosphate hydrolases"/>
    <property type="match status" value="1"/>
</dbReference>
<evidence type="ECO:0000313" key="6">
    <source>
        <dbReference type="EMBL" id="CAB4960922.1"/>
    </source>
</evidence>
<dbReference type="SUPFAM" id="SSF54980">
    <property type="entry name" value="EF-G C-terminal domain-like"/>
    <property type="match status" value="2"/>
</dbReference>
<dbReference type="InterPro" id="IPR048876">
    <property type="entry name" value="BipA_C"/>
</dbReference>
<dbReference type="InterPro" id="IPR027417">
    <property type="entry name" value="P-loop_NTPase"/>
</dbReference>
<dbReference type="GO" id="GO:1990904">
    <property type="term" value="C:ribonucleoprotein complex"/>
    <property type="evidence" value="ECO:0007669"/>
    <property type="project" value="TreeGrafter"/>
</dbReference>
<dbReference type="EMBL" id="CAFBMA010000002">
    <property type="protein sequence ID" value="CAB4890381.1"/>
    <property type="molecule type" value="Genomic_DNA"/>
</dbReference>
<dbReference type="InterPro" id="IPR035647">
    <property type="entry name" value="EFG_III/V"/>
</dbReference>
<dbReference type="InterPro" id="IPR047042">
    <property type="entry name" value="BipA_II"/>
</dbReference>
<dbReference type="NCBIfam" id="TIGR00231">
    <property type="entry name" value="small_GTP"/>
    <property type="match status" value="1"/>
</dbReference>
<organism evidence="2">
    <name type="scientific">freshwater metagenome</name>
    <dbReference type="NCBI Taxonomy" id="449393"/>
    <lineage>
        <taxon>unclassified sequences</taxon>
        <taxon>metagenomes</taxon>
        <taxon>ecological metagenomes</taxon>
    </lineage>
</organism>
<dbReference type="Gene3D" id="2.40.50.250">
    <property type="entry name" value="bipa protein"/>
    <property type="match status" value="1"/>
</dbReference>
<dbReference type="EMBL" id="CAEZXD010000003">
    <property type="protein sequence ID" value="CAB4668826.1"/>
    <property type="molecule type" value="Genomic_DNA"/>
</dbReference>
<dbReference type="Pfam" id="PF00009">
    <property type="entry name" value="GTP_EFTU"/>
    <property type="match status" value="1"/>
</dbReference>
<dbReference type="CDD" id="cd01891">
    <property type="entry name" value="TypA_BipA"/>
    <property type="match status" value="1"/>
</dbReference>
<dbReference type="InterPro" id="IPR006298">
    <property type="entry name" value="BipA"/>
</dbReference>
<evidence type="ECO:0000313" key="2">
    <source>
        <dbReference type="EMBL" id="CAB4668826.1"/>
    </source>
</evidence>
<evidence type="ECO:0000259" key="1">
    <source>
        <dbReference type="PROSITE" id="PS51722"/>
    </source>
</evidence>
<dbReference type="PRINTS" id="PR00315">
    <property type="entry name" value="ELONGATNFCT"/>
</dbReference>
<proteinExistence type="inferred from homology"/>
<protein>
    <submittedName>
        <fullName evidence="2">Unannotated protein</fullName>
    </submittedName>
</protein>
<sequence>MTKIRYEKSPYLTGELKKRDELRNVAIIAHVDHGKTTLVDAMLTQSGAFSEHQKEGENRDRVMDSMDLEREKGITILAKNTSIHRGNQIVNIIDTPGHADFGGEVERGLEMVDGVILLVDASEGPLPQTRFVLRKALEKNLPVILVINKVDRPDSRIPEVVDEAYGLFMDLDANDDQIEFPVVYASAKAGRASMNRPENGVMPDRENLDALFEVIFKTIPAPVYHEGAPLQAHVTNLDSSPYLGRLALCRIREGVIKKGESVMWMKTDGTSERVKIAELLITDGLERVPALEAGPGDIVAISGIETITLGETLADLEKPYALPLIIVDEPSISMTIGINTSPIAGQEGKLLTARQVKNRLDAELVGNVSLRVLNTERPDTWEVQGRGELQLAVLVEIMRREGFELTVGKPQVVVKMVDGKLQEPMERLSIDIPEDYLGVVTQLMALRKGRMEQMVNHGTGWIRMDYKVPSRGLIGFRTEFLTETRGTGLLHHVFDGYENWNGEIRTRLSGSLVADRRGTVTAYAVDGVQERGVIFLEVGTEVYEGMIVGENSRTEDMDVNIVREKKLTNMRSSGADDANRIIPPRLLNLEQALEFCREDECVEVTPKHVRVRKTILDQNERARNVGRAKKVNQNAE</sequence>
<dbReference type="GO" id="GO:0005525">
    <property type="term" value="F:GTP binding"/>
    <property type="evidence" value="ECO:0007669"/>
    <property type="project" value="InterPro"/>
</dbReference>
<dbReference type="CDD" id="cd03691">
    <property type="entry name" value="BipA_TypA_II"/>
    <property type="match status" value="1"/>
</dbReference>
<dbReference type="EMBL" id="CAEZYD010000003">
    <property type="protein sequence ID" value="CAB4704315.1"/>
    <property type="molecule type" value="Genomic_DNA"/>
</dbReference>
<dbReference type="GO" id="GO:0003924">
    <property type="term" value="F:GTPase activity"/>
    <property type="evidence" value="ECO:0007669"/>
    <property type="project" value="InterPro"/>
</dbReference>
<dbReference type="CDD" id="cd03710">
    <property type="entry name" value="BipA_TypA_C"/>
    <property type="match status" value="1"/>
</dbReference>
<dbReference type="EMBL" id="CAFAAZ010000003">
    <property type="protein sequence ID" value="CAB4816693.1"/>
    <property type="molecule type" value="Genomic_DNA"/>
</dbReference>
<dbReference type="FunFam" id="2.40.50.250:FF:000001">
    <property type="entry name" value="GTP-binding protein TypA"/>
    <property type="match status" value="1"/>
</dbReference>
<reference evidence="2" key="1">
    <citation type="submission" date="2020-05" db="EMBL/GenBank/DDBJ databases">
        <authorList>
            <person name="Chiriac C."/>
            <person name="Salcher M."/>
            <person name="Ghai R."/>
            <person name="Kavagutti S V."/>
        </authorList>
    </citation>
    <scope>NUCLEOTIDE SEQUENCE</scope>
</reference>
<dbReference type="EMBL" id="CAFBPT010000001">
    <property type="protein sequence ID" value="CAB5019081.1"/>
    <property type="molecule type" value="Genomic_DNA"/>
</dbReference>
<dbReference type="GO" id="GO:0005829">
    <property type="term" value="C:cytosol"/>
    <property type="evidence" value="ECO:0007669"/>
    <property type="project" value="TreeGrafter"/>
</dbReference>
<dbReference type="PROSITE" id="PS51722">
    <property type="entry name" value="G_TR_2"/>
    <property type="match status" value="1"/>
</dbReference>
<evidence type="ECO:0000313" key="3">
    <source>
        <dbReference type="EMBL" id="CAB4704315.1"/>
    </source>
</evidence>
<dbReference type="EMBL" id="CAFBNU010000002">
    <property type="protein sequence ID" value="CAB4960922.1"/>
    <property type="molecule type" value="Genomic_DNA"/>
</dbReference>
<dbReference type="Gene3D" id="2.40.30.10">
    <property type="entry name" value="Translation factors"/>
    <property type="match status" value="1"/>
</dbReference>
<evidence type="ECO:0000313" key="5">
    <source>
        <dbReference type="EMBL" id="CAB4890381.1"/>
    </source>
</evidence>
<dbReference type="InterPro" id="IPR009000">
    <property type="entry name" value="Transl_B-barrel_sf"/>
</dbReference>
<dbReference type="Pfam" id="PF21018">
    <property type="entry name" value="BipA_C"/>
    <property type="match status" value="1"/>
</dbReference>
<dbReference type="InterPro" id="IPR047041">
    <property type="entry name" value="BipA_GTP-bd_dom"/>
</dbReference>
<dbReference type="Gene3D" id="3.30.70.240">
    <property type="match status" value="1"/>
</dbReference>
<dbReference type="FunFam" id="3.30.70.240:FF:000002">
    <property type="entry name" value="GTP-binding protein TypA"/>
    <property type="match status" value="1"/>
</dbReference>
<name>A0A6J6M4E9_9ZZZZ</name>
<dbReference type="AlphaFoldDB" id="A0A6J6M4E9"/>
<dbReference type="InterPro" id="IPR000640">
    <property type="entry name" value="EFG_V-like"/>
</dbReference>
<dbReference type="FunFam" id="3.40.50.300:FF:000463">
    <property type="entry name" value="GTP-binding protein TypA"/>
    <property type="match status" value="1"/>
</dbReference>